<dbReference type="EMBL" id="DS027050">
    <property type="protein sequence ID" value="EAW12134.1"/>
    <property type="molecule type" value="Genomic_DNA"/>
</dbReference>
<gene>
    <name evidence="1" type="ORF">ACLA_060940</name>
</gene>
<keyword evidence="2" id="KW-1185">Reference proteome</keyword>
<dbReference type="AlphaFoldDB" id="A1CC77"/>
<proteinExistence type="predicted"/>
<reference evidence="1 2" key="1">
    <citation type="journal article" date="2008" name="PLoS Genet.">
        <title>Genomic islands in the pathogenic filamentous fungus Aspergillus fumigatus.</title>
        <authorList>
            <person name="Fedorova N.D."/>
            <person name="Khaldi N."/>
            <person name="Joardar V.S."/>
            <person name="Maiti R."/>
            <person name="Amedeo P."/>
            <person name="Anderson M.J."/>
            <person name="Crabtree J."/>
            <person name="Silva J.C."/>
            <person name="Badger J.H."/>
            <person name="Albarraq A."/>
            <person name="Angiuoli S."/>
            <person name="Bussey H."/>
            <person name="Bowyer P."/>
            <person name="Cotty P.J."/>
            <person name="Dyer P.S."/>
            <person name="Egan A."/>
            <person name="Galens K."/>
            <person name="Fraser-Liggett C.M."/>
            <person name="Haas B.J."/>
            <person name="Inman J.M."/>
            <person name="Kent R."/>
            <person name="Lemieux S."/>
            <person name="Malavazi I."/>
            <person name="Orvis J."/>
            <person name="Roemer T."/>
            <person name="Ronning C.M."/>
            <person name="Sundaram J.P."/>
            <person name="Sutton G."/>
            <person name="Turner G."/>
            <person name="Venter J.C."/>
            <person name="White O.R."/>
            <person name="Whitty B.R."/>
            <person name="Youngman P."/>
            <person name="Wolfe K.H."/>
            <person name="Goldman G.H."/>
            <person name="Wortman J.R."/>
            <person name="Jiang B."/>
            <person name="Denning D.W."/>
            <person name="Nierman W.C."/>
        </authorList>
    </citation>
    <scope>NUCLEOTIDE SEQUENCE [LARGE SCALE GENOMIC DNA]</scope>
    <source>
        <strain evidence="2">ATCC 1007 / CBS 513.65 / DSM 816 / NCTC 3887 / NRRL 1</strain>
    </source>
</reference>
<protein>
    <submittedName>
        <fullName evidence="1">Uncharacterized protein</fullName>
    </submittedName>
</protein>
<evidence type="ECO:0000313" key="2">
    <source>
        <dbReference type="Proteomes" id="UP000006701"/>
    </source>
</evidence>
<dbReference type="Proteomes" id="UP000006701">
    <property type="component" value="Unassembled WGS sequence"/>
</dbReference>
<dbReference type="GeneID" id="4705724"/>
<organism evidence="1 2">
    <name type="scientific">Aspergillus clavatus (strain ATCC 1007 / CBS 513.65 / DSM 816 / NCTC 3887 / NRRL 1 / QM 1276 / 107)</name>
    <dbReference type="NCBI Taxonomy" id="344612"/>
    <lineage>
        <taxon>Eukaryota</taxon>
        <taxon>Fungi</taxon>
        <taxon>Dikarya</taxon>
        <taxon>Ascomycota</taxon>
        <taxon>Pezizomycotina</taxon>
        <taxon>Eurotiomycetes</taxon>
        <taxon>Eurotiomycetidae</taxon>
        <taxon>Eurotiales</taxon>
        <taxon>Aspergillaceae</taxon>
        <taxon>Aspergillus</taxon>
        <taxon>Aspergillus subgen. Fumigati</taxon>
    </lineage>
</organism>
<dbReference type="KEGG" id="act:ACLA_060940"/>
<dbReference type="VEuPathDB" id="FungiDB:ACLA_060940"/>
<dbReference type="HOGENOM" id="CLU_2960298_0_0_1"/>
<accession>A1CC77</accession>
<name>A1CC77_ASPCL</name>
<sequence length="59" mass="6366">MAKVMYDERTTMRDVATFISSNASSPYFNSGSVSMENRECIAQAGSQLTLDALVIKAAS</sequence>
<dbReference type="RefSeq" id="XP_001273560.1">
    <property type="nucleotide sequence ID" value="XM_001273559.1"/>
</dbReference>
<evidence type="ECO:0000313" key="1">
    <source>
        <dbReference type="EMBL" id="EAW12134.1"/>
    </source>
</evidence>